<keyword evidence="1" id="KW-1133">Transmembrane helix</keyword>
<keyword evidence="3" id="KW-1185">Reference proteome</keyword>
<dbReference type="InParanoid" id="A0A5Q0BK49"/>
<organism evidence="2 3">
    <name type="scientific">Candidatus Methylospira mobilis</name>
    <dbReference type="NCBI Taxonomy" id="1808979"/>
    <lineage>
        <taxon>Bacteria</taxon>
        <taxon>Pseudomonadati</taxon>
        <taxon>Pseudomonadota</taxon>
        <taxon>Gammaproteobacteria</taxon>
        <taxon>Methylococcales</taxon>
        <taxon>Methylococcaceae</taxon>
        <taxon>Candidatus Methylospira</taxon>
    </lineage>
</organism>
<evidence type="ECO:0000313" key="3">
    <source>
        <dbReference type="Proteomes" id="UP000325755"/>
    </source>
</evidence>
<dbReference type="AlphaFoldDB" id="A0A5Q0BK49"/>
<keyword evidence="1" id="KW-0812">Transmembrane</keyword>
<keyword evidence="1" id="KW-0472">Membrane</keyword>
<dbReference type="RefSeq" id="WP_153250160.1">
    <property type="nucleotide sequence ID" value="NZ_CP044205.1"/>
</dbReference>
<protein>
    <submittedName>
        <fullName evidence="2">Uncharacterized protein</fullName>
    </submittedName>
</protein>
<proteinExistence type="predicted"/>
<dbReference type="EMBL" id="CP044205">
    <property type="protein sequence ID" value="QFY44190.1"/>
    <property type="molecule type" value="Genomic_DNA"/>
</dbReference>
<dbReference type="OrthoDB" id="8896299at2"/>
<evidence type="ECO:0000313" key="2">
    <source>
        <dbReference type="EMBL" id="QFY44190.1"/>
    </source>
</evidence>
<gene>
    <name evidence="2" type="ORF">F6R98_17390</name>
</gene>
<feature type="transmembrane region" description="Helical" evidence="1">
    <location>
        <begin position="20"/>
        <end position="41"/>
    </location>
</feature>
<sequence length="189" mass="22504">MTVEPIVIKLAENSKDWSDYLTLVANLLVPIITAFLGYWILRITKKIEHSQWRNQKLIEKRIAVYDDVAPKINDIYCYCMRVGKWKNVSPKEVITWKRDVDKKIHTYRPYFSQLFFTRFMELMDTCFSTFQGHGIDAKLKTPLWEHKNAHDNCENEWDNCFYETPSEEDEISAKYIAFQQQISAELYVD</sequence>
<dbReference type="KEGG" id="mmob:F6R98_17390"/>
<accession>A0A5Q0BK49</accession>
<reference evidence="2 3" key="1">
    <citation type="submission" date="2019-09" db="EMBL/GenBank/DDBJ databases">
        <title>Ecophysiology of the spiral-shaped methanotroph Methylospira mobilis as revealed by the complete genome sequence.</title>
        <authorList>
            <person name="Oshkin I.Y."/>
            <person name="Dedysh S.N."/>
            <person name="Miroshnikov K."/>
            <person name="Danilova O.V."/>
            <person name="Hakobyan A."/>
            <person name="Liesack W."/>
        </authorList>
    </citation>
    <scope>NUCLEOTIDE SEQUENCE [LARGE SCALE GENOMIC DNA]</scope>
    <source>
        <strain evidence="2 3">Shm1</strain>
    </source>
</reference>
<name>A0A5Q0BK49_9GAMM</name>
<dbReference type="Proteomes" id="UP000325755">
    <property type="component" value="Chromosome"/>
</dbReference>
<evidence type="ECO:0000256" key="1">
    <source>
        <dbReference type="SAM" id="Phobius"/>
    </source>
</evidence>